<dbReference type="EMBL" id="JABANO010033531">
    <property type="protein sequence ID" value="KAF4706678.1"/>
    <property type="molecule type" value="Genomic_DNA"/>
</dbReference>
<gene>
    <name evidence="4" type="ORF">FOZ62_019987</name>
    <name evidence="3" type="ORF">FOZ63_031612</name>
</gene>
<feature type="region of interest" description="Disordered" evidence="2">
    <location>
        <begin position="391"/>
        <end position="410"/>
    </location>
</feature>
<name>A0A7J6UH33_PEROL</name>
<evidence type="ECO:0000313" key="4">
    <source>
        <dbReference type="EMBL" id="KAF4756487.1"/>
    </source>
</evidence>
<dbReference type="OMA" id="PRYRLQA"/>
<evidence type="ECO:0000313" key="6">
    <source>
        <dbReference type="Proteomes" id="UP000574390"/>
    </source>
</evidence>
<accession>A0A7J6UH33</accession>
<comment type="caution">
    <text evidence="4">The sequence shown here is derived from an EMBL/GenBank/DDBJ whole genome shotgun (WGS) entry which is preliminary data.</text>
</comment>
<dbReference type="Proteomes" id="UP000553632">
    <property type="component" value="Unassembled WGS sequence"/>
</dbReference>
<dbReference type="PANTHER" id="PTHR21549:SF1">
    <property type="entry name" value="COILED-COIL DOMAIN-CONTAINING PROTEIN 148"/>
    <property type="match status" value="1"/>
</dbReference>
<dbReference type="AlphaFoldDB" id="A0A7J6UH33"/>
<protein>
    <recommendedName>
        <fullName evidence="7">Coiled-coil domain containing 148</fullName>
    </recommendedName>
</protein>
<keyword evidence="5" id="KW-1185">Reference proteome</keyword>
<evidence type="ECO:0000256" key="1">
    <source>
        <dbReference type="ARBA" id="ARBA00023054"/>
    </source>
</evidence>
<dbReference type="PANTHER" id="PTHR21549">
    <property type="entry name" value="MUTATED IN BLADDER CANCER 1"/>
    <property type="match status" value="1"/>
</dbReference>
<evidence type="ECO:0000313" key="3">
    <source>
        <dbReference type="EMBL" id="KAF4706678.1"/>
    </source>
</evidence>
<proteinExistence type="predicted"/>
<dbReference type="Proteomes" id="UP000574390">
    <property type="component" value="Unassembled WGS sequence"/>
</dbReference>
<organism evidence="4 6">
    <name type="scientific">Perkinsus olseni</name>
    <name type="common">Perkinsus atlanticus</name>
    <dbReference type="NCBI Taxonomy" id="32597"/>
    <lineage>
        <taxon>Eukaryota</taxon>
        <taxon>Sar</taxon>
        <taxon>Alveolata</taxon>
        <taxon>Perkinsozoa</taxon>
        <taxon>Perkinsea</taxon>
        <taxon>Perkinsida</taxon>
        <taxon>Perkinsidae</taxon>
        <taxon>Perkinsus</taxon>
    </lineage>
</organism>
<reference evidence="5 6" key="1">
    <citation type="submission" date="2020-04" db="EMBL/GenBank/DDBJ databases">
        <title>Perkinsus olseni comparative genomics.</title>
        <authorList>
            <person name="Bogema D.R."/>
        </authorList>
    </citation>
    <scope>NUCLEOTIDE SEQUENCE [LARGE SCALE GENOMIC DNA]</scope>
    <source>
        <strain evidence="4">ATCC PRA-205</strain>
        <strain evidence="3 5">ATCC PRA-207</strain>
    </source>
</reference>
<evidence type="ECO:0000313" key="5">
    <source>
        <dbReference type="Proteomes" id="UP000553632"/>
    </source>
</evidence>
<keyword evidence="1" id="KW-0175">Coiled coil</keyword>
<evidence type="ECO:0000256" key="2">
    <source>
        <dbReference type="SAM" id="MobiDB-lite"/>
    </source>
</evidence>
<sequence>MPSKVRSLEEARIRSQEIHAKVQGITGRIREHVGVSREQRRKDAWLATRRFYVETERSLDAEIRAAVEALSGYDPEIHVLYEQLERSTEECTQTLLSPILALRQGLADAPEKWAGKTAELLLLLESAHDRLGEEPFTDAVKHRESIKEALEIVSNAHTTVGATSDDENLSDAEEELLEEGSRHLEPPRVILMYQRQLGGINEQCCEQLTASSAKIEIEKAALRNILPQCDEYIGQWRLENAVSRTPVELLLPEMSKLQVSEIERISQRLCLLRRRRRALFRRWRERRLEAVHGARKKYKAWLEEKAEAVTALEKRTQAMMRAQVLRERLDDALASKHAREAGERMDAQKRADVEAVKRAALQERRRQYVEALRKRVQDHRKCREEVQREMAERDAEKKHREKKLKQANGKVLAARVAHREKMTAIRAQEREFGRELVRAEAEERRARIQRALEKFGVKAAADPERLVAIPPHKKTEGEHPLPREIFERHGYGVEELERDPRYRLQAALYEAGLHMSNSGHEVLLSMAPKKI</sequence>
<dbReference type="InterPro" id="IPR039902">
    <property type="entry name" value="CCDC148/CCDC112"/>
</dbReference>
<dbReference type="EMBL" id="JABANM010000134">
    <property type="protein sequence ID" value="KAF4756487.1"/>
    <property type="molecule type" value="Genomic_DNA"/>
</dbReference>
<evidence type="ECO:0008006" key="7">
    <source>
        <dbReference type="Google" id="ProtNLM"/>
    </source>
</evidence>